<evidence type="ECO:0000259" key="8">
    <source>
        <dbReference type="PROSITE" id="PS50928"/>
    </source>
</evidence>
<dbReference type="PANTHER" id="PTHR43163">
    <property type="entry name" value="DIPEPTIDE TRANSPORT SYSTEM PERMEASE PROTEIN DPPB-RELATED"/>
    <property type="match status" value="1"/>
</dbReference>
<feature type="transmembrane region" description="Helical" evidence="7">
    <location>
        <begin position="249"/>
        <end position="271"/>
    </location>
</feature>
<dbReference type="Pfam" id="PF19300">
    <property type="entry name" value="BPD_transp_1_N"/>
    <property type="match status" value="1"/>
</dbReference>
<keyword evidence="2 7" id="KW-0813">Transport</keyword>
<dbReference type="Proteomes" id="UP001589647">
    <property type="component" value="Unassembled WGS sequence"/>
</dbReference>
<dbReference type="InterPro" id="IPR000515">
    <property type="entry name" value="MetI-like"/>
</dbReference>
<dbReference type="InterPro" id="IPR035906">
    <property type="entry name" value="MetI-like_sf"/>
</dbReference>
<comment type="subcellular location">
    <subcellularLocation>
        <location evidence="1 7">Cell membrane</location>
        <topology evidence="1 7">Multi-pass membrane protein</topology>
    </subcellularLocation>
</comment>
<protein>
    <submittedName>
        <fullName evidence="9">ABC transporter permease</fullName>
    </submittedName>
</protein>
<gene>
    <name evidence="9" type="ORF">ACFFV7_53760</name>
</gene>
<evidence type="ECO:0000256" key="4">
    <source>
        <dbReference type="ARBA" id="ARBA00022692"/>
    </source>
</evidence>
<dbReference type="RefSeq" id="WP_189653636.1">
    <property type="nucleotide sequence ID" value="NZ_BMRC01000045.1"/>
</dbReference>
<dbReference type="EMBL" id="JBHMEI010000112">
    <property type="protein sequence ID" value="MFB9210136.1"/>
    <property type="molecule type" value="Genomic_DNA"/>
</dbReference>
<evidence type="ECO:0000256" key="1">
    <source>
        <dbReference type="ARBA" id="ARBA00004651"/>
    </source>
</evidence>
<organism evidence="9 10">
    <name type="scientific">Nonomuraea spiralis</name>
    <dbReference type="NCBI Taxonomy" id="46182"/>
    <lineage>
        <taxon>Bacteria</taxon>
        <taxon>Bacillati</taxon>
        <taxon>Actinomycetota</taxon>
        <taxon>Actinomycetes</taxon>
        <taxon>Streptosporangiales</taxon>
        <taxon>Streptosporangiaceae</taxon>
        <taxon>Nonomuraea</taxon>
    </lineage>
</organism>
<sequence length="326" mass="34524">MGGSVKSSLRARHPWPVFLIRRLGRFVVSLAVVVTASFAMVHALPGDPVRGALGLMAPPETIAAARERLGLNDPLWRQYLDYLWNLLHLDLGTSLDTQTPVREKMAQLVPATLQLGLTAFVVCLAVAIPVGLLLGIATRDGRGRGLHFGFGGVTGLALSVPDYLVSVGLVFVFAVSLNALPVAGLSGPASFVLPVTALVVGPAAYLARIVRAETQRVLGEDYIRAARAKRLPARLIYLRHALPNTLTPTLTVSGMILASMVAGTVLVENVFAWPGVGAELVHSVLAKDYPVVQAVALFFGAGILLINLAVDIAIAVIDPRSTIKES</sequence>
<keyword evidence="3" id="KW-1003">Cell membrane</keyword>
<dbReference type="SUPFAM" id="SSF161098">
    <property type="entry name" value="MetI-like"/>
    <property type="match status" value="1"/>
</dbReference>
<feature type="transmembrane region" description="Helical" evidence="7">
    <location>
        <begin position="148"/>
        <end position="177"/>
    </location>
</feature>
<feature type="domain" description="ABC transmembrane type-1" evidence="8">
    <location>
        <begin position="109"/>
        <end position="310"/>
    </location>
</feature>
<dbReference type="Pfam" id="PF00528">
    <property type="entry name" value="BPD_transp_1"/>
    <property type="match status" value="1"/>
</dbReference>
<comment type="caution">
    <text evidence="9">The sequence shown here is derived from an EMBL/GenBank/DDBJ whole genome shotgun (WGS) entry which is preliminary data.</text>
</comment>
<dbReference type="PROSITE" id="PS50928">
    <property type="entry name" value="ABC_TM1"/>
    <property type="match status" value="1"/>
</dbReference>
<comment type="similarity">
    <text evidence="7">Belongs to the binding-protein-dependent transport system permease family.</text>
</comment>
<evidence type="ECO:0000256" key="7">
    <source>
        <dbReference type="RuleBase" id="RU363032"/>
    </source>
</evidence>
<name>A0ABV5J000_9ACTN</name>
<feature type="transmembrane region" description="Helical" evidence="7">
    <location>
        <begin position="115"/>
        <end position="136"/>
    </location>
</feature>
<keyword evidence="10" id="KW-1185">Reference proteome</keyword>
<evidence type="ECO:0000256" key="2">
    <source>
        <dbReference type="ARBA" id="ARBA00022448"/>
    </source>
</evidence>
<evidence type="ECO:0000256" key="3">
    <source>
        <dbReference type="ARBA" id="ARBA00022475"/>
    </source>
</evidence>
<evidence type="ECO:0000256" key="6">
    <source>
        <dbReference type="ARBA" id="ARBA00023136"/>
    </source>
</evidence>
<feature type="transmembrane region" description="Helical" evidence="7">
    <location>
        <begin position="189"/>
        <end position="207"/>
    </location>
</feature>
<evidence type="ECO:0000313" key="10">
    <source>
        <dbReference type="Proteomes" id="UP001589647"/>
    </source>
</evidence>
<dbReference type="InterPro" id="IPR045621">
    <property type="entry name" value="BPD_transp_1_N"/>
</dbReference>
<keyword evidence="6 7" id="KW-0472">Membrane</keyword>
<evidence type="ECO:0000313" key="9">
    <source>
        <dbReference type="EMBL" id="MFB9210136.1"/>
    </source>
</evidence>
<accession>A0ABV5J000</accession>
<keyword evidence="5 7" id="KW-1133">Transmembrane helix</keyword>
<reference evidence="9 10" key="1">
    <citation type="submission" date="2024-09" db="EMBL/GenBank/DDBJ databases">
        <authorList>
            <person name="Sun Q."/>
            <person name="Mori K."/>
        </authorList>
    </citation>
    <scope>NUCLEOTIDE SEQUENCE [LARGE SCALE GENOMIC DNA]</scope>
    <source>
        <strain evidence="9 10">CCM 3426</strain>
    </source>
</reference>
<dbReference type="Gene3D" id="1.10.3720.10">
    <property type="entry name" value="MetI-like"/>
    <property type="match status" value="1"/>
</dbReference>
<dbReference type="CDD" id="cd06261">
    <property type="entry name" value="TM_PBP2"/>
    <property type="match status" value="1"/>
</dbReference>
<feature type="transmembrane region" description="Helical" evidence="7">
    <location>
        <begin position="291"/>
        <end position="317"/>
    </location>
</feature>
<dbReference type="PANTHER" id="PTHR43163:SF6">
    <property type="entry name" value="DIPEPTIDE TRANSPORT SYSTEM PERMEASE PROTEIN DPPB-RELATED"/>
    <property type="match status" value="1"/>
</dbReference>
<keyword evidence="4 7" id="KW-0812">Transmembrane</keyword>
<proteinExistence type="inferred from homology"/>
<evidence type="ECO:0000256" key="5">
    <source>
        <dbReference type="ARBA" id="ARBA00022989"/>
    </source>
</evidence>